<dbReference type="eggNOG" id="COG0183">
    <property type="taxonomic scope" value="Bacteria"/>
</dbReference>
<dbReference type="InterPro" id="IPR055140">
    <property type="entry name" value="Thiolase_C_2"/>
</dbReference>
<dbReference type="SUPFAM" id="SSF53901">
    <property type="entry name" value="Thiolase-like"/>
    <property type="match status" value="2"/>
</dbReference>
<dbReference type="PANTHER" id="PTHR42870:SF1">
    <property type="entry name" value="NON-SPECIFIC LIPID-TRANSFER PROTEIN-LIKE 2"/>
    <property type="match status" value="1"/>
</dbReference>
<keyword evidence="3" id="KW-1185">Reference proteome</keyword>
<dbReference type="InterPro" id="IPR016039">
    <property type="entry name" value="Thiolase-like"/>
</dbReference>
<dbReference type="HOGENOM" id="CLU_035425_2_0_11"/>
<gene>
    <name evidence="2" type="ordered locus">FraEuI1c_2802</name>
</gene>
<dbReference type="PIRSF" id="PIRSF000429">
    <property type="entry name" value="Ac-CoA_Ac_transf"/>
    <property type="match status" value="1"/>
</dbReference>
<dbReference type="InParanoid" id="E3J7S5"/>
<reference evidence="2 3" key="1">
    <citation type="submission" date="2010-10" db="EMBL/GenBank/DDBJ databases">
        <title>Complete sequence of Frankia sp. EuI1c.</title>
        <authorList>
            <consortium name="US DOE Joint Genome Institute"/>
            <person name="Lucas S."/>
            <person name="Copeland A."/>
            <person name="Lapidus A."/>
            <person name="Cheng J.-F."/>
            <person name="Bruce D."/>
            <person name="Goodwin L."/>
            <person name="Pitluck S."/>
            <person name="Chertkov O."/>
            <person name="Detter J.C."/>
            <person name="Han C."/>
            <person name="Tapia R."/>
            <person name="Land M."/>
            <person name="Hauser L."/>
            <person name="Jeffries C."/>
            <person name="Kyrpides N."/>
            <person name="Ivanova N."/>
            <person name="Mikhailova N."/>
            <person name="Beauchemin N."/>
            <person name="Sen A."/>
            <person name="Sur S.A."/>
            <person name="Gtari M."/>
            <person name="Wall L."/>
            <person name="Tisa L."/>
            <person name="Woyke T."/>
        </authorList>
    </citation>
    <scope>NUCLEOTIDE SEQUENCE [LARGE SCALE GENOMIC DNA]</scope>
    <source>
        <strain evidence="3">DSM 45817 / CECT 9037 / EuI1c</strain>
    </source>
</reference>
<dbReference type="OrthoDB" id="3208853at2"/>
<dbReference type="KEGG" id="fri:FraEuI1c_2802"/>
<evidence type="ECO:0000313" key="3">
    <source>
        <dbReference type="Proteomes" id="UP000002484"/>
    </source>
</evidence>
<dbReference type="CDD" id="cd00829">
    <property type="entry name" value="SCP-x_thiolase"/>
    <property type="match status" value="1"/>
</dbReference>
<dbReference type="RefSeq" id="WP_013423947.1">
    <property type="nucleotide sequence ID" value="NC_014666.1"/>
</dbReference>
<protein>
    <recommendedName>
        <fullName evidence="1">Thiolase C-terminal domain-containing protein</fullName>
    </recommendedName>
</protein>
<dbReference type="Pfam" id="PF22691">
    <property type="entry name" value="Thiolase_C_1"/>
    <property type="match status" value="1"/>
</dbReference>
<accession>E3J7S5</accession>
<dbReference type="AlphaFoldDB" id="E3J7S5"/>
<organism evidence="2 3">
    <name type="scientific">Pseudofrankia inefficax (strain DSM 45817 / CECT 9037 / DDB 130130 / EuI1c)</name>
    <name type="common">Frankia inefficax</name>
    <dbReference type="NCBI Taxonomy" id="298654"/>
    <lineage>
        <taxon>Bacteria</taxon>
        <taxon>Bacillati</taxon>
        <taxon>Actinomycetota</taxon>
        <taxon>Actinomycetes</taxon>
        <taxon>Frankiales</taxon>
        <taxon>Frankiaceae</taxon>
        <taxon>Pseudofrankia</taxon>
    </lineage>
</organism>
<dbReference type="STRING" id="298654.FraEuI1c_2802"/>
<name>E3J7S5_PSEI1</name>
<proteinExistence type="predicted"/>
<evidence type="ECO:0000313" key="2">
    <source>
        <dbReference type="EMBL" id="ADP80829.1"/>
    </source>
</evidence>
<dbReference type="Proteomes" id="UP000002484">
    <property type="component" value="Chromosome"/>
</dbReference>
<evidence type="ECO:0000259" key="1">
    <source>
        <dbReference type="Pfam" id="PF22691"/>
    </source>
</evidence>
<dbReference type="InterPro" id="IPR002155">
    <property type="entry name" value="Thiolase"/>
</dbReference>
<dbReference type="EMBL" id="CP002299">
    <property type="protein sequence ID" value="ADP80829.1"/>
    <property type="molecule type" value="Genomic_DNA"/>
</dbReference>
<sequence>MSALSRDVAIVGVGYSPLSRDGVPLPRRLAHAAVSEALADAGLTGAAVDGIFEYKFGPESPGAQDVARMIGAPNLTAFADIMPTNPSGLAGPLAGVMAVASGVCETVLAFRCLTRAAGHTGGVRTGPDRIGGADQFLTPYGYLGGILMNMALVKQRWMAQYGRGEEDFGRIAVNARRWSALNPRAVLRDPISMDDYLGSRMIADPLRLLDCDYPVNGAVATVITTAERARDLRQRPVLIDSMAYGTGPEVDWIFGADYLYGGTIPCARRLWERSAFCPADIDVAQIYDGFTSVTLHWLEALGFCGLGESGDWLGNGDRIGPGGELPMNTAGGQLAEGRLHGVSFLNEAVLQLRGQCDARQVPDARVALVASGLYPQCGAMVLTAES</sequence>
<dbReference type="Gene3D" id="3.40.47.10">
    <property type="match status" value="1"/>
</dbReference>
<dbReference type="PANTHER" id="PTHR42870">
    <property type="entry name" value="ACETYL-COA C-ACETYLTRANSFERASE"/>
    <property type="match status" value="1"/>
</dbReference>
<feature type="domain" description="Thiolase C-terminal" evidence="1">
    <location>
        <begin position="271"/>
        <end position="371"/>
    </location>
</feature>
<dbReference type="GO" id="GO:0016747">
    <property type="term" value="F:acyltransferase activity, transferring groups other than amino-acyl groups"/>
    <property type="evidence" value="ECO:0007669"/>
    <property type="project" value="InterPro"/>
</dbReference>